<dbReference type="AlphaFoldDB" id="A0A917B5B4"/>
<feature type="domain" description="EAL" evidence="2">
    <location>
        <begin position="353"/>
        <end position="607"/>
    </location>
</feature>
<dbReference type="EMBL" id="BMEL01000003">
    <property type="protein sequence ID" value="GGF24816.1"/>
    <property type="molecule type" value="Genomic_DNA"/>
</dbReference>
<keyword evidence="5" id="KW-1185">Reference proteome</keyword>
<feature type="coiled-coil region" evidence="1">
    <location>
        <begin position="30"/>
        <end position="57"/>
    </location>
</feature>
<comment type="caution">
    <text evidence="4">The sequence shown here is derived from an EMBL/GenBank/DDBJ whole genome shotgun (WGS) entry which is preliminary data.</text>
</comment>
<dbReference type="InterPro" id="IPR043128">
    <property type="entry name" value="Rev_trsase/Diguanyl_cyclase"/>
</dbReference>
<evidence type="ECO:0000313" key="4">
    <source>
        <dbReference type="EMBL" id="GGF24816.1"/>
    </source>
</evidence>
<evidence type="ECO:0000259" key="2">
    <source>
        <dbReference type="PROSITE" id="PS50883"/>
    </source>
</evidence>
<evidence type="ECO:0000259" key="3">
    <source>
        <dbReference type="PROSITE" id="PS50887"/>
    </source>
</evidence>
<protein>
    <submittedName>
        <fullName evidence="4">Uncharacterized protein</fullName>
    </submittedName>
</protein>
<evidence type="ECO:0000256" key="1">
    <source>
        <dbReference type="SAM" id="Coils"/>
    </source>
</evidence>
<keyword evidence="1" id="KW-0175">Coiled coil</keyword>
<dbReference type="PANTHER" id="PTHR44757:SF2">
    <property type="entry name" value="BIOFILM ARCHITECTURE MAINTENANCE PROTEIN MBAA"/>
    <property type="match status" value="1"/>
</dbReference>
<dbReference type="SMART" id="SM00267">
    <property type="entry name" value="GGDEF"/>
    <property type="match status" value="1"/>
</dbReference>
<dbReference type="SUPFAM" id="SSF55073">
    <property type="entry name" value="Nucleotide cyclase"/>
    <property type="match status" value="1"/>
</dbReference>
<dbReference type="Proteomes" id="UP000660110">
    <property type="component" value="Unassembled WGS sequence"/>
</dbReference>
<reference evidence="4" key="2">
    <citation type="submission" date="2020-09" db="EMBL/GenBank/DDBJ databases">
        <authorList>
            <person name="Sun Q."/>
            <person name="Zhou Y."/>
        </authorList>
    </citation>
    <scope>NUCLEOTIDE SEQUENCE</scope>
    <source>
        <strain evidence="4">CGMCC 1.12153</strain>
    </source>
</reference>
<dbReference type="PROSITE" id="PS50887">
    <property type="entry name" value="GGDEF"/>
    <property type="match status" value="1"/>
</dbReference>
<feature type="domain" description="GGDEF" evidence="3">
    <location>
        <begin position="211"/>
        <end position="344"/>
    </location>
</feature>
<dbReference type="Gene3D" id="3.30.70.270">
    <property type="match status" value="1"/>
</dbReference>
<sequence length="611" mass="70270">MKESRFLAKYQRLYQELVQFSTDSSYQKSLNRYHELVKEYVQESSDLREELQTMEHMRTDFSRTMDALVNLVFKVKYDEASGEYYYVMFEGKLAHDIGLTSDVVKGKSLAELFGIEQALFYKSQYQKAFQGKTLSYKHCYNDRYFHTTLSPVKEQKKITEIIGSTVEVTMYEKAESKIKYMADHDPLTTLPNRRKLHADLEQLIDIPSTYPHVTLMFCDIDRFKYINDALGHVAGDQVLQIVAQRIQSCLRDHMSLYRMSGDEYMIVVTDDVWASNLIQLGEKVLDDIRQPITLSGKEIVVTLSIGVASTTCNASTSQELIAHADMSNHYCKVQGGDRVLVYTDKMKESYNQLFSLESDLRKAILHKELSLIYQPKVDVSTGYLNGLEALVRWKHPEKGWISPGEFIPLAEEVGLIAQIDEWVLYEACRQNKEWLDRGFAPERIAVNISASEIQQLHFAEKVERVLRETGLPAKFLEIEVTESSVMQNTENCMQTMQSLKVLGVTLSMDDFGTGYSSLSYLRQFPLHYLKIDQTFIRSVRTNPSDAEIVKAIIQLADAFKLGVIAEGVECEEVLNFLKENQCETYQGYYYSKPLPPEKVEKMLSIKSEYRS</sequence>
<organism evidence="4 5">
    <name type="scientific">Halobacillus andaensis</name>
    <dbReference type="NCBI Taxonomy" id="1176239"/>
    <lineage>
        <taxon>Bacteria</taxon>
        <taxon>Bacillati</taxon>
        <taxon>Bacillota</taxon>
        <taxon>Bacilli</taxon>
        <taxon>Bacillales</taxon>
        <taxon>Bacillaceae</taxon>
        <taxon>Halobacillus</taxon>
    </lineage>
</organism>
<dbReference type="InterPro" id="IPR000160">
    <property type="entry name" value="GGDEF_dom"/>
</dbReference>
<dbReference type="InterPro" id="IPR029787">
    <property type="entry name" value="Nucleotide_cyclase"/>
</dbReference>
<dbReference type="PROSITE" id="PS50883">
    <property type="entry name" value="EAL"/>
    <property type="match status" value="1"/>
</dbReference>
<dbReference type="Pfam" id="PF00990">
    <property type="entry name" value="GGDEF"/>
    <property type="match status" value="1"/>
</dbReference>
<dbReference type="SMART" id="SM00052">
    <property type="entry name" value="EAL"/>
    <property type="match status" value="1"/>
</dbReference>
<dbReference type="Pfam" id="PF00563">
    <property type="entry name" value="EAL"/>
    <property type="match status" value="1"/>
</dbReference>
<dbReference type="Gene3D" id="3.20.20.450">
    <property type="entry name" value="EAL domain"/>
    <property type="match status" value="1"/>
</dbReference>
<reference evidence="4" key="1">
    <citation type="journal article" date="2014" name="Int. J. Syst. Evol. Microbiol.">
        <title>Complete genome sequence of Corynebacterium casei LMG S-19264T (=DSM 44701T), isolated from a smear-ripened cheese.</title>
        <authorList>
            <consortium name="US DOE Joint Genome Institute (JGI-PGF)"/>
            <person name="Walter F."/>
            <person name="Albersmeier A."/>
            <person name="Kalinowski J."/>
            <person name="Ruckert C."/>
        </authorList>
    </citation>
    <scope>NUCLEOTIDE SEQUENCE</scope>
    <source>
        <strain evidence="4">CGMCC 1.12153</strain>
    </source>
</reference>
<accession>A0A917B5B4</accession>
<dbReference type="SUPFAM" id="SSF141868">
    <property type="entry name" value="EAL domain-like"/>
    <property type="match status" value="1"/>
</dbReference>
<dbReference type="InterPro" id="IPR052155">
    <property type="entry name" value="Biofilm_reg_signaling"/>
</dbReference>
<dbReference type="InterPro" id="IPR035919">
    <property type="entry name" value="EAL_sf"/>
</dbReference>
<evidence type="ECO:0000313" key="5">
    <source>
        <dbReference type="Proteomes" id="UP000660110"/>
    </source>
</evidence>
<name>A0A917B5B4_HALAA</name>
<proteinExistence type="predicted"/>
<dbReference type="CDD" id="cd01948">
    <property type="entry name" value="EAL"/>
    <property type="match status" value="1"/>
</dbReference>
<dbReference type="Gene3D" id="3.30.450.20">
    <property type="entry name" value="PAS domain"/>
    <property type="match status" value="1"/>
</dbReference>
<dbReference type="RefSeq" id="WP_188377823.1">
    <property type="nucleotide sequence ID" value="NZ_BMEL01000003.1"/>
</dbReference>
<dbReference type="InterPro" id="IPR001633">
    <property type="entry name" value="EAL_dom"/>
</dbReference>
<dbReference type="NCBIfam" id="TIGR00254">
    <property type="entry name" value="GGDEF"/>
    <property type="match status" value="1"/>
</dbReference>
<gene>
    <name evidence="4" type="ORF">GCM10010954_24680</name>
</gene>
<dbReference type="PANTHER" id="PTHR44757">
    <property type="entry name" value="DIGUANYLATE CYCLASE DGCP"/>
    <property type="match status" value="1"/>
</dbReference>
<dbReference type="FunFam" id="3.20.20.450:FF:000001">
    <property type="entry name" value="Cyclic di-GMP phosphodiesterase yahA"/>
    <property type="match status" value="1"/>
</dbReference>
<dbReference type="CDD" id="cd01949">
    <property type="entry name" value="GGDEF"/>
    <property type="match status" value="1"/>
</dbReference>